<name>A0AAQ3WKS3_PASNO</name>
<keyword evidence="3" id="KW-0805">Transcription regulation</keyword>
<dbReference type="InterPro" id="IPR044810">
    <property type="entry name" value="WRKY_plant"/>
</dbReference>
<evidence type="ECO:0000256" key="5">
    <source>
        <dbReference type="ARBA" id="ARBA00023163"/>
    </source>
</evidence>
<feature type="compositionally biased region" description="Low complexity" evidence="7">
    <location>
        <begin position="157"/>
        <end position="171"/>
    </location>
</feature>
<keyword evidence="6" id="KW-0539">Nucleus</keyword>
<dbReference type="GO" id="GO:0005634">
    <property type="term" value="C:nucleus"/>
    <property type="evidence" value="ECO:0007669"/>
    <property type="project" value="UniProtKB-SubCell"/>
</dbReference>
<feature type="region of interest" description="Disordered" evidence="7">
    <location>
        <begin position="132"/>
        <end position="171"/>
    </location>
</feature>
<keyword evidence="5" id="KW-0804">Transcription</keyword>
<comment type="subcellular location">
    <subcellularLocation>
        <location evidence="1">Nucleus</location>
    </subcellularLocation>
</comment>
<evidence type="ECO:0000256" key="3">
    <source>
        <dbReference type="ARBA" id="ARBA00023015"/>
    </source>
</evidence>
<dbReference type="EMBL" id="CP144747">
    <property type="protein sequence ID" value="WVZ64960.1"/>
    <property type="molecule type" value="Genomic_DNA"/>
</dbReference>
<evidence type="ECO:0000256" key="1">
    <source>
        <dbReference type="ARBA" id="ARBA00004123"/>
    </source>
</evidence>
<gene>
    <name evidence="9" type="ORF">U9M48_014402</name>
</gene>
<comment type="similarity">
    <text evidence="2">Belongs to the WRKY group II-a family.</text>
</comment>
<dbReference type="InterPro" id="IPR003657">
    <property type="entry name" value="WRKY_dom"/>
</dbReference>
<dbReference type="SUPFAM" id="SSF118290">
    <property type="entry name" value="WRKY DNA-binding domain"/>
    <property type="match status" value="1"/>
</dbReference>
<dbReference type="AlphaFoldDB" id="A0AAQ3WKS3"/>
<evidence type="ECO:0000259" key="8">
    <source>
        <dbReference type="PROSITE" id="PS50811"/>
    </source>
</evidence>
<evidence type="ECO:0000313" key="10">
    <source>
        <dbReference type="Proteomes" id="UP001341281"/>
    </source>
</evidence>
<dbReference type="GO" id="GO:0043565">
    <property type="term" value="F:sequence-specific DNA binding"/>
    <property type="evidence" value="ECO:0007669"/>
    <property type="project" value="InterPro"/>
</dbReference>
<protein>
    <recommendedName>
        <fullName evidence="8">WRKY domain-containing protein</fullName>
    </recommendedName>
</protein>
<organism evidence="9 10">
    <name type="scientific">Paspalum notatum var. saurae</name>
    <dbReference type="NCBI Taxonomy" id="547442"/>
    <lineage>
        <taxon>Eukaryota</taxon>
        <taxon>Viridiplantae</taxon>
        <taxon>Streptophyta</taxon>
        <taxon>Embryophyta</taxon>
        <taxon>Tracheophyta</taxon>
        <taxon>Spermatophyta</taxon>
        <taxon>Magnoliopsida</taxon>
        <taxon>Liliopsida</taxon>
        <taxon>Poales</taxon>
        <taxon>Poaceae</taxon>
        <taxon>PACMAD clade</taxon>
        <taxon>Panicoideae</taxon>
        <taxon>Andropogonodae</taxon>
        <taxon>Paspaleae</taxon>
        <taxon>Paspalinae</taxon>
        <taxon>Paspalum</taxon>
    </lineage>
</organism>
<evidence type="ECO:0000256" key="2">
    <source>
        <dbReference type="ARBA" id="ARBA00008189"/>
    </source>
</evidence>
<keyword evidence="4" id="KW-0238">DNA-binding</keyword>
<dbReference type="PROSITE" id="PS50811">
    <property type="entry name" value="WRKY"/>
    <property type="match status" value="1"/>
</dbReference>
<dbReference type="Gene3D" id="2.20.25.80">
    <property type="entry name" value="WRKY domain"/>
    <property type="match status" value="1"/>
</dbReference>
<dbReference type="PANTHER" id="PTHR31429:SF3">
    <property type="entry name" value="WRKY TRANSCRIPTION FACTOR 40-RELATED"/>
    <property type="match status" value="1"/>
</dbReference>
<keyword evidence="10" id="KW-1185">Reference proteome</keyword>
<dbReference type="InterPro" id="IPR036576">
    <property type="entry name" value="WRKY_dom_sf"/>
</dbReference>
<evidence type="ECO:0000256" key="6">
    <source>
        <dbReference type="ARBA" id="ARBA00023242"/>
    </source>
</evidence>
<evidence type="ECO:0000256" key="4">
    <source>
        <dbReference type="ARBA" id="ARBA00023125"/>
    </source>
</evidence>
<dbReference type="Pfam" id="PF03106">
    <property type="entry name" value="WRKY"/>
    <property type="match status" value="1"/>
</dbReference>
<dbReference type="PANTHER" id="PTHR31429">
    <property type="entry name" value="WRKY TRANSCRIPTION FACTOR 36-RELATED"/>
    <property type="match status" value="1"/>
</dbReference>
<dbReference type="GO" id="GO:0003700">
    <property type="term" value="F:DNA-binding transcription factor activity"/>
    <property type="evidence" value="ECO:0007669"/>
    <property type="project" value="InterPro"/>
</dbReference>
<dbReference type="GO" id="GO:0051707">
    <property type="term" value="P:response to other organism"/>
    <property type="evidence" value="ECO:0007669"/>
    <property type="project" value="UniProtKB-ARBA"/>
</dbReference>
<dbReference type="SMART" id="SM00774">
    <property type="entry name" value="WRKY"/>
    <property type="match status" value="1"/>
</dbReference>
<evidence type="ECO:0000256" key="7">
    <source>
        <dbReference type="SAM" id="MobiDB-lite"/>
    </source>
</evidence>
<dbReference type="Proteomes" id="UP001341281">
    <property type="component" value="Chromosome 03"/>
</dbReference>
<sequence>MIPWLPPYIYHATPAATIQHPKRPGSWYLGGLASSPRQHPKLAPMLLMDSAAGCCSPPVCLDLCVGLSPSSEMTAADHPERADRPCCKAASSPMSDDQAKTTLEARFAQVTDENRRLTEMIAYLYASQIARQGSPPPEAAAASRKRSRDSLEPPSTSSGAGNNAKADAAADLSDEGTCRRIKVSRVCTRIDPADNTLTVRDGYQWRKYGQKVTRDNPSPRAYFRCAFAPSCPVKKKVQRSAEDSSVLVATYEGEHNHPSPTRAAELTGCAADSGASVPCSISINSSGPTITLDLTKNGGGAGVRVLEATDAPAPDVKKLCREVASPDFRTALVEQMARSLTKDPKFTDALAAAILRQLPEY</sequence>
<feature type="region of interest" description="Disordered" evidence="7">
    <location>
        <begin position="73"/>
        <end position="99"/>
    </location>
</feature>
<reference evidence="9 10" key="1">
    <citation type="submission" date="2024-02" db="EMBL/GenBank/DDBJ databases">
        <title>High-quality chromosome-scale genome assembly of Pensacola bahiagrass (Paspalum notatum Flugge var. saurae).</title>
        <authorList>
            <person name="Vega J.M."/>
            <person name="Podio M."/>
            <person name="Orjuela J."/>
            <person name="Siena L.A."/>
            <person name="Pessino S.C."/>
            <person name="Combes M.C."/>
            <person name="Mariac C."/>
            <person name="Albertini E."/>
            <person name="Pupilli F."/>
            <person name="Ortiz J.P.A."/>
            <person name="Leblanc O."/>
        </authorList>
    </citation>
    <scope>NUCLEOTIDE SEQUENCE [LARGE SCALE GENOMIC DNA]</scope>
    <source>
        <strain evidence="9">R1</strain>
        <tissue evidence="9">Leaf</tissue>
    </source>
</reference>
<accession>A0AAQ3WKS3</accession>
<feature type="compositionally biased region" description="Basic and acidic residues" evidence="7">
    <location>
        <begin position="75"/>
        <end position="86"/>
    </location>
</feature>
<dbReference type="FunFam" id="2.20.25.80:FF:000008">
    <property type="entry name" value="WRKY transcription factor 40"/>
    <property type="match status" value="1"/>
</dbReference>
<evidence type="ECO:0000313" key="9">
    <source>
        <dbReference type="EMBL" id="WVZ64960.1"/>
    </source>
</evidence>
<proteinExistence type="inferred from homology"/>
<feature type="domain" description="WRKY" evidence="8">
    <location>
        <begin position="201"/>
        <end position="260"/>
    </location>
</feature>